<dbReference type="AlphaFoldDB" id="A0A423X3D4"/>
<comment type="caution">
    <text evidence="4">The sequence shown here is derived from an EMBL/GenBank/DDBJ whole genome shotgun (WGS) entry which is preliminary data.</text>
</comment>
<feature type="domain" description="DUF7730" evidence="3">
    <location>
        <begin position="140"/>
        <end position="245"/>
    </location>
</feature>
<gene>
    <name evidence="4" type="ORF">VMCG_01798</name>
</gene>
<evidence type="ECO:0000256" key="2">
    <source>
        <dbReference type="SAM" id="SignalP"/>
    </source>
</evidence>
<organism evidence="4 5">
    <name type="scientific">Cytospora schulzeri</name>
    <dbReference type="NCBI Taxonomy" id="448051"/>
    <lineage>
        <taxon>Eukaryota</taxon>
        <taxon>Fungi</taxon>
        <taxon>Dikarya</taxon>
        <taxon>Ascomycota</taxon>
        <taxon>Pezizomycotina</taxon>
        <taxon>Sordariomycetes</taxon>
        <taxon>Sordariomycetidae</taxon>
        <taxon>Diaporthales</taxon>
        <taxon>Cytosporaceae</taxon>
        <taxon>Cytospora</taxon>
    </lineage>
</organism>
<accession>A0A423X3D4</accession>
<keyword evidence="5" id="KW-1185">Reference proteome</keyword>
<feature type="chain" id="PRO_5019243026" description="DUF7730 domain-containing protein" evidence="2">
    <location>
        <begin position="24"/>
        <end position="504"/>
    </location>
</feature>
<feature type="signal peptide" evidence="2">
    <location>
        <begin position="1"/>
        <end position="23"/>
    </location>
</feature>
<evidence type="ECO:0000313" key="4">
    <source>
        <dbReference type="EMBL" id="ROW10330.1"/>
    </source>
</evidence>
<keyword evidence="1" id="KW-1133">Transmembrane helix</keyword>
<dbReference type="InterPro" id="IPR056632">
    <property type="entry name" value="DUF7730"/>
</dbReference>
<evidence type="ECO:0000313" key="5">
    <source>
        <dbReference type="Proteomes" id="UP000283895"/>
    </source>
</evidence>
<reference evidence="4 5" key="1">
    <citation type="submission" date="2015-09" db="EMBL/GenBank/DDBJ databases">
        <title>Host preference determinants of Valsa canker pathogens revealed by comparative genomics.</title>
        <authorList>
            <person name="Yin Z."/>
            <person name="Huang L."/>
        </authorList>
    </citation>
    <scope>NUCLEOTIDE SEQUENCE [LARGE SCALE GENOMIC DNA]</scope>
    <source>
        <strain evidence="4 5">03-1</strain>
    </source>
</reference>
<dbReference type="PANTHER" id="PTHR38790:SF9">
    <property type="entry name" value="F-BOX DOMAIN-CONTAINING PROTEIN"/>
    <property type="match status" value="1"/>
</dbReference>
<feature type="transmembrane region" description="Helical" evidence="1">
    <location>
        <begin position="459"/>
        <end position="482"/>
    </location>
</feature>
<dbReference type="PANTHER" id="PTHR38790">
    <property type="entry name" value="2EXR DOMAIN-CONTAINING PROTEIN-RELATED"/>
    <property type="match status" value="1"/>
</dbReference>
<proteinExistence type="predicted"/>
<dbReference type="OrthoDB" id="4509278at2759"/>
<keyword evidence="2" id="KW-0732">Signal</keyword>
<protein>
    <recommendedName>
        <fullName evidence="3">DUF7730 domain-containing protein</fullName>
    </recommendedName>
</protein>
<dbReference type="Pfam" id="PF24864">
    <property type="entry name" value="DUF7730"/>
    <property type="match status" value="1"/>
</dbReference>
<keyword evidence="1" id="KW-0812">Transmembrane</keyword>
<name>A0A423X3D4_9PEZI</name>
<evidence type="ECO:0000256" key="1">
    <source>
        <dbReference type="SAM" id="Phobius"/>
    </source>
</evidence>
<dbReference type="Proteomes" id="UP000283895">
    <property type="component" value="Unassembled WGS sequence"/>
</dbReference>
<evidence type="ECO:0000259" key="3">
    <source>
        <dbReference type="Pfam" id="PF24864"/>
    </source>
</evidence>
<sequence length="504" mass="56931">MKFFTTLSLATLAVGHALPKAESQLYERDFQSVTLIFQAAAASYNMTFLADGEEHFTNSDLNVNLVYAPDFDAYHLCTFKTSNGDVTLAPSLTQRPEDTWPINQIAQPIINSLLGHIAMMEAAITVQTKPDKERPLSVLSLPRELRDMIWQHAVIRDSNITFAFADVSRFPAVGPAVRRRTLLQYNREDGPEKIVGSYYRCVQVDGDMECLNLFYANRQIYQEAMEIYYSKNTFAFVEDSTARRLHNYNRHVSGELGPLAAYAFLMDRKPHAVGYIKNIEIQSLGSHCIYKVNNTGLGVWHSLWRVMSTMKLDTLRLDLGNHSLTTSLRIMPRNSVRIQRHLPEAVLECADDEKGRSHLPETCPPAGEQTKTSTMVNLGTEITSWDKGFQNKVWTTMVFSEARMDELAREEGKQPWAEYFESLGREEVPSRRYRSLKKHDNMNFGKKTYYIELEKEMRVITLLVVLCASLASAGVVITPVFADQVVPKKGDDCALGVTTPSGCA</sequence>
<keyword evidence="1" id="KW-0472">Membrane</keyword>
<dbReference type="EMBL" id="LKEA01000003">
    <property type="protein sequence ID" value="ROW10330.1"/>
    <property type="molecule type" value="Genomic_DNA"/>
</dbReference>